<evidence type="ECO:0000313" key="3">
    <source>
        <dbReference type="Proteomes" id="UP000078561"/>
    </source>
</evidence>
<accession>A0A163JV14</accession>
<gene>
    <name evidence="2" type="primary">ABSGL_10782.1 scaffold 12033</name>
</gene>
<organism evidence="2">
    <name type="scientific">Absidia glauca</name>
    <name type="common">Pin mould</name>
    <dbReference type="NCBI Taxonomy" id="4829"/>
    <lineage>
        <taxon>Eukaryota</taxon>
        <taxon>Fungi</taxon>
        <taxon>Fungi incertae sedis</taxon>
        <taxon>Mucoromycota</taxon>
        <taxon>Mucoromycotina</taxon>
        <taxon>Mucoromycetes</taxon>
        <taxon>Mucorales</taxon>
        <taxon>Cunninghamellaceae</taxon>
        <taxon>Absidia</taxon>
    </lineage>
</organism>
<dbReference type="OrthoDB" id="273230at2759"/>
<dbReference type="Proteomes" id="UP000078561">
    <property type="component" value="Unassembled WGS sequence"/>
</dbReference>
<feature type="region of interest" description="Disordered" evidence="1">
    <location>
        <begin position="36"/>
        <end position="92"/>
    </location>
</feature>
<dbReference type="EMBL" id="LT554417">
    <property type="protein sequence ID" value="SAM04916.1"/>
    <property type="molecule type" value="Genomic_DNA"/>
</dbReference>
<reference evidence="2" key="1">
    <citation type="submission" date="2016-04" db="EMBL/GenBank/DDBJ databases">
        <authorList>
            <person name="Evans L.H."/>
            <person name="Alamgir A."/>
            <person name="Owens N."/>
            <person name="Weber N.D."/>
            <person name="Virtaneva K."/>
            <person name="Barbian K."/>
            <person name="Babar A."/>
            <person name="Rosenke K."/>
        </authorList>
    </citation>
    <scope>NUCLEOTIDE SEQUENCE [LARGE SCALE GENOMIC DNA]</scope>
    <source>
        <strain evidence="2">CBS 101.48</strain>
    </source>
</reference>
<keyword evidence="3" id="KW-1185">Reference proteome</keyword>
<name>A0A163JV14_ABSGL</name>
<dbReference type="OMA" id="NYAEDSR"/>
<dbReference type="AlphaFoldDB" id="A0A163JV14"/>
<feature type="compositionally biased region" description="Polar residues" evidence="1">
    <location>
        <begin position="64"/>
        <end position="78"/>
    </location>
</feature>
<dbReference type="InParanoid" id="A0A163JV14"/>
<protein>
    <submittedName>
        <fullName evidence="2">Uncharacterized protein</fullName>
    </submittedName>
</protein>
<evidence type="ECO:0000313" key="2">
    <source>
        <dbReference type="EMBL" id="SAM04916.1"/>
    </source>
</evidence>
<sequence length="202" mass="23483">MVGGTSLCIKAKWVTLKSWLVPSSLVLLHRQKRQRQKEQKQLYHKHKQQQNEKAQQQDHHQQRRPSQCTTCSSRLSSDSQEEGQAHSFFKRRSSQSSHMSLADFQREAEKLYDLFLLAMDELNYAGDSQGTFYYINDRVSAQEAIENFTTASMQLLNTTHNTQFKSQLQAMVQPRLSLLQSHFSALPEPDDLVTYRRPIYCS</sequence>
<proteinExistence type="predicted"/>
<evidence type="ECO:0000256" key="1">
    <source>
        <dbReference type="SAM" id="MobiDB-lite"/>
    </source>
</evidence>